<dbReference type="CDD" id="cd01670">
    <property type="entry name" value="Death"/>
    <property type="match status" value="1"/>
</dbReference>
<proteinExistence type="predicted"/>
<evidence type="ECO:0000313" key="4">
    <source>
        <dbReference type="RefSeq" id="XP_017783673.1"/>
    </source>
</evidence>
<dbReference type="Pfam" id="PF00531">
    <property type="entry name" value="Death"/>
    <property type="match status" value="1"/>
</dbReference>
<dbReference type="InterPro" id="IPR011029">
    <property type="entry name" value="DEATH-like_dom_sf"/>
</dbReference>
<evidence type="ECO:0000259" key="2">
    <source>
        <dbReference type="PROSITE" id="PS50017"/>
    </source>
</evidence>
<dbReference type="GeneID" id="108567606"/>
<dbReference type="PROSITE" id="PS50017">
    <property type="entry name" value="DEATH_DOMAIN"/>
    <property type="match status" value="1"/>
</dbReference>
<reference evidence="4" key="1">
    <citation type="submission" date="2025-08" db="UniProtKB">
        <authorList>
            <consortium name="RefSeq"/>
        </authorList>
    </citation>
    <scope>IDENTIFICATION</scope>
    <source>
        <tissue evidence="4">Whole Larva</tissue>
    </source>
</reference>
<dbReference type="InterPro" id="IPR000488">
    <property type="entry name" value="Death_dom"/>
</dbReference>
<gene>
    <name evidence="4" type="primary">LOC108567606</name>
</gene>
<dbReference type="Proteomes" id="UP000695000">
    <property type="component" value="Unplaced"/>
</dbReference>
<feature type="compositionally biased region" description="Acidic residues" evidence="1">
    <location>
        <begin position="22"/>
        <end position="33"/>
    </location>
</feature>
<evidence type="ECO:0000256" key="1">
    <source>
        <dbReference type="SAM" id="MobiDB-lite"/>
    </source>
</evidence>
<evidence type="ECO:0000313" key="3">
    <source>
        <dbReference type="Proteomes" id="UP000695000"/>
    </source>
</evidence>
<keyword evidence="3" id="KW-1185">Reference proteome</keyword>
<accession>A0ABM1NA23</accession>
<dbReference type="SUPFAM" id="SSF47986">
    <property type="entry name" value="DEATH domain"/>
    <property type="match status" value="1"/>
</dbReference>
<organism evidence="3 4">
    <name type="scientific">Nicrophorus vespilloides</name>
    <name type="common">Boreal carrion beetle</name>
    <dbReference type="NCBI Taxonomy" id="110193"/>
    <lineage>
        <taxon>Eukaryota</taxon>
        <taxon>Metazoa</taxon>
        <taxon>Ecdysozoa</taxon>
        <taxon>Arthropoda</taxon>
        <taxon>Hexapoda</taxon>
        <taxon>Insecta</taxon>
        <taxon>Pterygota</taxon>
        <taxon>Neoptera</taxon>
        <taxon>Endopterygota</taxon>
        <taxon>Coleoptera</taxon>
        <taxon>Polyphaga</taxon>
        <taxon>Staphyliniformia</taxon>
        <taxon>Silphidae</taxon>
        <taxon>Nicrophorinae</taxon>
        <taxon>Nicrophorus</taxon>
    </lineage>
</organism>
<dbReference type="Gene3D" id="1.10.533.10">
    <property type="entry name" value="Death Domain, Fas"/>
    <property type="match status" value="1"/>
</dbReference>
<feature type="domain" description="Death" evidence="2">
    <location>
        <begin position="109"/>
        <end position="194"/>
    </location>
</feature>
<protein>
    <submittedName>
        <fullName evidence="4">Uncharacterized protein LOC108567606</fullName>
    </submittedName>
</protein>
<sequence length="196" mass="22291">MSSIIEEVVTDACPSPPRGDPEEVTNVDPEVEDFTEKPRVSDPSPTRQKSKPKPKPTNTYANVINISNSNGIQIGSTYTFNLGNKEKPTENIMKTDKIMQLFESRIPVEREHIMYVATHIGSNWKGVGKHLNYSDGQIEQFYEDNKEIGVKEAVFQLLLDWTRNDPDQAFLGRLAKVLWESGNRDPVRRLSKKIFV</sequence>
<dbReference type="RefSeq" id="XP_017783673.1">
    <property type="nucleotide sequence ID" value="XM_017928184.1"/>
</dbReference>
<name>A0ABM1NA23_NICVS</name>
<feature type="region of interest" description="Disordered" evidence="1">
    <location>
        <begin position="1"/>
        <end position="61"/>
    </location>
</feature>